<gene>
    <name evidence="3" type="ORF">GB883_13165</name>
</gene>
<protein>
    <submittedName>
        <fullName evidence="3">MarR family transcriptional regulator</fullName>
    </submittedName>
</protein>
<dbReference type="PROSITE" id="PS50995">
    <property type="entry name" value="HTH_MARR_2"/>
    <property type="match status" value="1"/>
</dbReference>
<organism evidence="3 4">
    <name type="scientific">Georgenia thermotolerans</name>
    <dbReference type="NCBI Taxonomy" id="527326"/>
    <lineage>
        <taxon>Bacteria</taxon>
        <taxon>Bacillati</taxon>
        <taxon>Actinomycetota</taxon>
        <taxon>Actinomycetes</taxon>
        <taxon>Micrococcales</taxon>
        <taxon>Bogoriellaceae</taxon>
        <taxon>Georgenia</taxon>
    </lineage>
</organism>
<evidence type="ECO:0000259" key="2">
    <source>
        <dbReference type="PROSITE" id="PS50995"/>
    </source>
</evidence>
<dbReference type="InterPro" id="IPR036390">
    <property type="entry name" value="WH_DNA-bd_sf"/>
</dbReference>
<dbReference type="InterPro" id="IPR000835">
    <property type="entry name" value="HTH_MarR-typ"/>
</dbReference>
<accession>A0A7J5UML4</accession>
<dbReference type="PANTHER" id="PTHR39515">
    <property type="entry name" value="CONSERVED PROTEIN"/>
    <property type="match status" value="1"/>
</dbReference>
<dbReference type="PANTHER" id="PTHR39515:SF2">
    <property type="entry name" value="HTH-TYPE TRANSCRIPTIONAL REGULATOR RV0880"/>
    <property type="match status" value="1"/>
</dbReference>
<dbReference type="RefSeq" id="WP_152202155.1">
    <property type="nucleotide sequence ID" value="NZ_VUKF01000011.1"/>
</dbReference>
<reference evidence="3 4" key="1">
    <citation type="submission" date="2019-10" db="EMBL/GenBank/DDBJ databases">
        <title>Georgenia wutianyii sp. nov. and Georgenia yuyongxinii sp. nov. isolated from plateau pika (Ochotona curzoniae) in the Qinghai-Tibet plateau of China.</title>
        <authorList>
            <person name="Tian Z."/>
        </authorList>
    </citation>
    <scope>NUCLEOTIDE SEQUENCE [LARGE SCALE GENOMIC DNA]</scope>
    <source>
        <strain evidence="3 4">DSM 21501</strain>
    </source>
</reference>
<dbReference type="Proteomes" id="UP000451860">
    <property type="component" value="Unassembled WGS sequence"/>
</dbReference>
<dbReference type="AlphaFoldDB" id="A0A7J5UML4"/>
<sequence length="166" mass="17905">MPPSDPDDLLRLADQFRAVLRDAVFLMRSLDLDSGVSSSHLSLLNALAAGPLRVNAVARRLGVKVPSATEQIIRLEKAGLVQRSPDPSDARAVLVHLTSAGDEVRERENRRRSEAVAAELGRLPAADRDAIAAGLRALERFDVSLGQSLREGPGRERTAEAGRTAR</sequence>
<dbReference type="Pfam" id="PF12802">
    <property type="entry name" value="MarR_2"/>
    <property type="match status" value="1"/>
</dbReference>
<evidence type="ECO:0000313" key="4">
    <source>
        <dbReference type="Proteomes" id="UP000451860"/>
    </source>
</evidence>
<feature type="region of interest" description="Disordered" evidence="1">
    <location>
        <begin position="146"/>
        <end position="166"/>
    </location>
</feature>
<dbReference type="EMBL" id="WHJE01000063">
    <property type="protein sequence ID" value="KAE8763619.1"/>
    <property type="molecule type" value="Genomic_DNA"/>
</dbReference>
<dbReference type="InterPro" id="IPR052526">
    <property type="entry name" value="HTH-type_Bedaq_tolerance"/>
</dbReference>
<evidence type="ECO:0000256" key="1">
    <source>
        <dbReference type="SAM" id="MobiDB-lite"/>
    </source>
</evidence>
<keyword evidence="4" id="KW-1185">Reference proteome</keyword>
<name>A0A7J5UML4_9MICO</name>
<evidence type="ECO:0000313" key="3">
    <source>
        <dbReference type="EMBL" id="KAE8763619.1"/>
    </source>
</evidence>
<dbReference type="SUPFAM" id="SSF46785">
    <property type="entry name" value="Winged helix' DNA-binding domain"/>
    <property type="match status" value="1"/>
</dbReference>
<comment type="caution">
    <text evidence="3">The sequence shown here is derived from an EMBL/GenBank/DDBJ whole genome shotgun (WGS) entry which is preliminary data.</text>
</comment>
<dbReference type="Gene3D" id="1.10.10.10">
    <property type="entry name" value="Winged helix-like DNA-binding domain superfamily/Winged helix DNA-binding domain"/>
    <property type="match status" value="1"/>
</dbReference>
<dbReference type="SMART" id="SM00347">
    <property type="entry name" value="HTH_MARR"/>
    <property type="match status" value="1"/>
</dbReference>
<proteinExistence type="predicted"/>
<dbReference type="OrthoDB" id="69852at2"/>
<dbReference type="InterPro" id="IPR036388">
    <property type="entry name" value="WH-like_DNA-bd_sf"/>
</dbReference>
<dbReference type="GO" id="GO:0003700">
    <property type="term" value="F:DNA-binding transcription factor activity"/>
    <property type="evidence" value="ECO:0007669"/>
    <property type="project" value="InterPro"/>
</dbReference>
<feature type="domain" description="HTH marR-type" evidence="2">
    <location>
        <begin position="6"/>
        <end position="140"/>
    </location>
</feature>